<dbReference type="InterPro" id="IPR001179">
    <property type="entry name" value="PPIase_FKBP_dom"/>
</dbReference>
<feature type="domain" description="PPIase FKBP-type" evidence="7">
    <location>
        <begin position="232"/>
        <end position="324"/>
    </location>
</feature>
<evidence type="ECO:0000313" key="8">
    <source>
        <dbReference type="EMBL" id="MBK4347032.1"/>
    </source>
</evidence>
<proteinExistence type="predicted"/>
<keyword evidence="4 5" id="KW-0413">Isomerase</keyword>
<accession>A0A934SM17</accession>
<dbReference type="GO" id="GO:0003755">
    <property type="term" value="F:peptidyl-prolyl cis-trans isomerase activity"/>
    <property type="evidence" value="ECO:0007669"/>
    <property type="project" value="UniProtKB-KW"/>
</dbReference>
<evidence type="ECO:0000256" key="1">
    <source>
        <dbReference type="ARBA" id="ARBA00000971"/>
    </source>
</evidence>
<dbReference type="InterPro" id="IPR046357">
    <property type="entry name" value="PPIase_dom_sf"/>
</dbReference>
<name>A0A934SM17_9MICO</name>
<gene>
    <name evidence="8" type="ORF">IV501_05245</name>
    <name evidence="9" type="ORF">IV501_09380</name>
</gene>
<protein>
    <recommendedName>
        <fullName evidence="2 5">peptidylprolyl isomerase</fullName>
        <ecNumber evidence="2 5">5.2.1.8</ecNumber>
    </recommendedName>
</protein>
<dbReference type="Proteomes" id="UP000636458">
    <property type="component" value="Unassembled WGS sequence"/>
</dbReference>
<organism evidence="9 10">
    <name type="scientific">Lacisediminihabitans changchengi</name>
    <dbReference type="NCBI Taxonomy" id="2787634"/>
    <lineage>
        <taxon>Bacteria</taxon>
        <taxon>Bacillati</taxon>
        <taxon>Actinomycetota</taxon>
        <taxon>Actinomycetes</taxon>
        <taxon>Micrococcales</taxon>
        <taxon>Microbacteriaceae</taxon>
        <taxon>Lacisediminihabitans</taxon>
    </lineage>
</organism>
<evidence type="ECO:0000259" key="7">
    <source>
        <dbReference type="PROSITE" id="PS50059"/>
    </source>
</evidence>
<feature type="signal peptide" evidence="6">
    <location>
        <begin position="1"/>
        <end position="21"/>
    </location>
</feature>
<dbReference type="Gene3D" id="3.10.50.40">
    <property type="match status" value="1"/>
</dbReference>
<keyword evidence="10" id="KW-1185">Reference proteome</keyword>
<evidence type="ECO:0000256" key="3">
    <source>
        <dbReference type="ARBA" id="ARBA00023110"/>
    </source>
</evidence>
<evidence type="ECO:0000256" key="4">
    <source>
        <dbReference type="ARBA" id="ARBA00023235"/>
    </source>
</evidence>
<evidence type="ECO:0000256" key="6">
    <source>
        <dbReference type="SAM" id="SignalP"/>
    </source>
</evidence>
<feature type="chain" id="PRO_5038324868" description="peptidylprolyl isomerase" evidence="6">
    <location>
        <begin position="22"/>
        <end position="325"/>
    </location>
</feature>
<dbReference type="Pfam" id="PF00254">
    <property type="entry name" value="FKBP_C"/>
    <property type="match status" value="1"/>
</dbReference>
<keyword evidence="6" id="KW-0732">Signal</keyword>
<reference evidence="9" key="1">
    <citation type="submission" date="2021-01" db="EMBL/GenBank/DDBJ databases">
        <title>Lacisediminihabitans sp. nov. strain G11-30, isolated from Antarctic Soil.</title>
        <authorList>
            <person name="Li J."/>
        </authorList>
    </citation>
    <scope>NUCLEOTIDE SEQUENCE</scope>
    <source>
        <strain evidence="9">G11-30</strain>
    </source>
</reference>
<evidence type="ECO:0000313" key="9">
    <source>
        <dbReference type="EMBL" id="MBK4347845.1"/>
    </source>
</evidence>
<comment type="catalytic activity">
    <reaction evidence="1 5">
        <text>[protein]-peptidylproline (omega=180) = [protein]-peptidylproline (omega=0)</text>
        <dbReference type="Rhea" id="RHEA:16237"/>
        <dbReference type="Rhea" id="RHEA-COMP:10747"/>
        <dbReference type="Rhea" id="RHEA-COMP:10748"/>
        <dbReference type="ChEBI" id="CHEBI:83833"/>
        <dbReference type="ChEBI" id="CHEBI:83834"/>
        <dbReference type="EC" id="5.2.1.8"/>
    </reaction>
</comment>
<evidence type="ECO:0000256" key="5">
    <source>
        <dbReference type="PROSITE-ProRule" id="PRU00277"/>
    </source>
</evidence>
<comment type="caution">
    <text evidence="9">The sequence shown here is derived from an EMBL/GenBank/DDBJ whole genome shotgun (WGS) entry which is preliminary data.</text>
</comment>
<dbReference type="EMBL" id="JAEPES010000001">
    <property type="protein sequence ID" value="MBK4347032.1"/>
    <property type="molecule type" value="Genomic_DNA"/>
</dbReference>
<dbReference type="SUPFAM" id="SSF54534">
    <property type="entry name" value="FKBP-like"/>
    <property type="match status" value="1"/>
</dbReference>
<sequence>MRKTTALLAAFAILAGLTACTGTSTLVKDGSVAGCTPSAAPSGAASESVKASGVLKKAPKVSFPTPLHVTKTQTSVLVSGKGKPMTAGESAFYDLTILNGRTGKVVAKGNYDTVGDGFSTIAKGAAFDAVTKGLECAQGNSRIAIVATSKDGHDDKPYQGIRKSDSLVFVLDVTKSFPAQATGFNRLPLNGLPSVVTTKTGQPGIQLPAGKEPTTYTKELLRQGTGPKTKKDSFIVAKYTAISWKDQTVFDSSWTIGEGQAKVIGLGNAGVVAGLRAGLIGQKVGSRVLLVVPPKLAVSDGSDQTVTVPTGTTLVYVVDILGIAQ</sequence>
<dbReference type="RefSeq" id="WP_200555300.1">
    <property type="nucleotide sequence ID" value="NZ_JAEPES010000001.1"/>
</dbReference>
<keyword evidence="3 5" id="KW-0697">Rotamase</keyword>
<evidence type="ECO:0000313" key="10">
    <source>
        <dbReference type="Proteomes" id="UP000636458"/>
    </source>
</evidence>
<dbReference type="EMBL" id="JAEPES010000003">
    <property type="protein sequence ID" value="MBK4347845.1"/>
    <property type="molecule type" value="Genomic_DNA"/>
</dbReference>
<dbReference type="PROSITE" id="PS51257">
    <property type="entry name" value="PROKAR_LIPOPROTEIN"/>
    <property type="match status" value="1"/>
</dbReference>
<dbReference type="AlphaFoldDB" id="A0A934SM17"/>
<evidence type="ECO:0000256" key="2">
    <source>
        <dbReference type="ARBA" id="ARBA00013194"/>
    </source>
</evidence>
<dbReference type="EC" id="5.2.1.8" evidence="2 5"/>
<dbReference type="PROSITE" id="PS50059">
    <property type="entry name" value="FKBP_PPIASE"/>
    <property type="match status" value="1"/>
</dbReference>